<gene>
    <name evidence="2" type="ORF">IBL28_17785</name>
</gene>
<accession>A0A926Q3Q4</accession>
<evidence type="ECO:0000313" key="2">
    <source>
        <dbReference type="EMBL" id="MBC9797827.1"/>
    </source>
</evidence>
<protein>
    <submittedName>
        <fullName evidence="2">DinB family protein</fullName>
    </submittedName>
</protein>
<organism evidence="2 3">
    <name type="scientific">Sinomicrobium weinanense</name>
    <dbReference type="NCBI Taxonomy" id="2842200"/>
    <lineage>
        <taxon>Bacteria</taxon>
        <taxon>Pseudomonadati</taxon>
        <taxon>Bacteroidota</taxon>
        <taxon>Flavobacteriia</taxon>
        <taxon>Flavobacteriales</taxon>
        <taxon>Flavobacteriaceae</taxon>
        <taxon>Sinomicrobium</taxon>
    </lineage>
</organism>
<dbReference type="RefSeq" id="WP_187966955.1">
    <property type="nucleotide sequence ID" value="NZ_JACVDC010000075.1"/>
</dbReference>
<dbReference type="Pfam" id="PF12867">
    <property type="entry name" value="DinB_2"/>
    <property type="match status" value="1"/>
</dbReference>
<evidence type="ECO:0000313" key="3">
    <source>
        <dbReference type="Proteomes" id="UP000653730"/>
    </source>
</evidence>
<evidence type="ECO:0000259" key="1">
    <source>
        <dbReference type="Pfam" id="PF12867"/>
    </source>
</evidence>
<comment type="caution">
    <text evidence="2">The sequence shown here is derived from an EMBL/GenBank/DDBJ whole genome shotgun (WGS) entry which is preliminary data.</text>
</comment>
<dbReference type="Proteomes" id="UP000653730">
    <property type="component" value="Unassembled WGS sequence"/>
</dbReference>
<dbReference type="SUPFAM" id="SSF109854">
    <property type="entry name" value="DinB/YfiT-like putative metalloenzymes"/>
    <property type="match status" value="1"/>
</dbReference>
<keyword evidence="3" id="KW-1185">Reference proteome</keyword>
<dbReference type="Gene3D" id="1.20.120.450">
    <property type="entry name" value="dinb family like domain"/>
    <property type="match status" value="1"/>
</dbReference>
<name>A0A926Q3Q4_9FLAO</name>
<feature type="domain" description="DinB-like" evidence="1">
    <location>
        <begin position="47"/>
        <end position="202"/>
    </location>
</feature>
<reference evidence="2 3" key="1">
    <citation type="submission" date="2020-09" db="EMBL/GenBank/DDBJ databases">
        <title>Sinomicrobium weinanense sp. nov., a halophilic bacteria isolated from saline-alkali soil.</title>
        <authorList>
            <person name="Wu P."/>
            <person name="Ren H."/>
            <person name="Mei Y."/>
            <person name="Liang Y."/>
            <person name="Chen Z."/>
        </authorList>
    </citation>
    <scope>NUCLEOTIDE SEQUENCE [LARGE SCALE GENOMIC DNA]</scope>
    <source>
        <strain evidence="2 3">FJxs</strain>
    </source>
</reference>
<dbReference type="AlphaFoldDB" id="A0A926Q3Q4"/>
<dbReference type="EMBL" id="JACVDC010000075">
    <property type="protein sequence ID" value="MBC9797827.1"/>
    <property type="molecule type" value="Genomic_DNA"/>
</dbReference>
<dbReference type="InterPro" id="IPR024775">
    <property type="entry name" value="DinB-like"/>
</dbReference>
<proteinExistence type="predicted"/>
<sequence>MKKVSILIAAFVILTAFSPNDTIRVDNRENPVEITFKNDKQALLDYFKETNKNLLKNVKGLSSEQLQYKASPEKWSVAQCLEHIILTEEYIFGMVEKLMQEPANPERKEEIKISGEDLIKGMTDRSNKAKAPEEIQPSGKYTDVKEAIKAFEKQRAGILKYIKNAKVEDMRNHVTDSPFGAIDGYQFALFIASHTARHTLQIEEVKADAGFPSE</sequence>
<dbReference type="InterPro" id="IPR034660">
    <property type="entry name" value="DinB/YfiT-like"/>
</dbReference>